<dbReference type="RefSeq" id="WP_243239613.1">
    <property type="nucleotide sequence ID" value="NZ_JABBVZ010000041.1"/>
</dbReference>
<gene>
    <name evidence="7" type="ORF">HIJ39_12325</name>
</gene>
<dbReference type="AlphaFoldDB" id="A0A7Y0L5I9"/>
<keyword evidence="2" id="KW-0560">Oxidoreductase</keyword>
<evidence type="ECO:0000256" key="1">
    <source>
        <dbReference type="ARBA" id="ARBA00005086"/>
    </source>
</evidence>
<keyword evidence="8" id="KW-1185">Reference proteome</keyword>
<name>A0A7Y0L5I9_9FIRM</name>
<dbReference type="InterPro" id="IPR013328">
    <property type="entry name" value="6PGD_dom2"/>
</dbReference>
<dbReference type="Pfam" id="PF00725">
    <property type="entry name" value="3HCDH"/>
    <property type="match status" value="1"/>
</dbReference>
<evidence type="ECO:0000256" key="2">
    <source>
        <dbReference type="ARBA" id="ARBA00023002"/>
    </source>
</evidence>
<evidence type="ECO:0000313" key="7">
    <source>
        <dbReference type="EMBL" id="NMP23126.1"/>
    </source>
</evidence>
<dbReference type="Gene3D" id="1.10.1040.10">
    <property type="entry name" value="N-(1-d-carboxylethyl)-l-norvaline Dehydrogenase, domain 2"/>
    <property type="match status" value="1"/>
</dbReference>
<dbReference type="Gene3D" id="3.40.50.720">
    <property type="entry name" value="NAD(P)-binding Rossmann-like Domain"/>
    <property type="match status" value="1"/>
</dbReference>
<dbReference type="InterPro" id="IPR052242">
    <property type="entry name" value="Mito_3-hydroxyacyl-CoA_DH"/>
</dbReference>
<dbReference type="Pfam" id="PF02737">
    <property type="entry name" value="3HCDH_N"/>
    <property type="match status" value="1"/>
</dbReference>
<dbReference type="InterPro" id="IPR006176">
    <property type="entry name" value="3-OHacyl-CoA_DH_NAD-bd"/>
</dbReference>
<comment type="catalytic activity">
    <reaction evidence="4">
        <text>a (3S)-3-hydroxyacyl-CoA + NAD(+) = a 3-oxoacyl-CoA + NADH + H(+)</text>
        <dbReference type="Rhea" id="RHEA:22432"/>
        <dbReference type="ChEBI" id="CHEBI:15378"/>
        <dbReference type="ChEBI" id="CHEBI:57318"/>
        <dbReference type="ChEBI" id="CHEBI:57540"/>
        <dbReference type="ChEBI" id="CHEBI:57945"/>
        <dbReference type="ChEBI" id="CHEBI:90726"/>
        <dbReference type="EC" id="1.1.1.35"/>
    </reaction>
</comment>
<feature type="domain" description="3-hydroxyacyl-CoA dehydrogenase NAD binding" evidence="6">
    <location>
        <begin position="24"/>
        <end position="83"/>
    </location>
</feature>
<dbReference type="SUPFAM" id="SSF51735">
    <property type="entry name" value="NAD(P)-binding Rossmann-fold domains"/>
    <property type="match status" value="1"/>
</dbReference>
<sequence>CYKAALMGGLKCAPGLGLRLYENSPSQMVESTGRPDRFLALHFANEIWKNNTAEVMRHASTSETVFDAVVQFAKSIGMVALPIHKEQPGYILNSLLVPFLDAAQKLWFNGVAGVETIDRTWMIATGAPQGPFAILDVVGLNTVYNIAMARAEASQNPLYRQIAERLKRDYIDQGKLGRQSGEGFYRYPDPAFREPNFTKG</sequence>
<evidence type="ECO:0000313" key="8">
    <source>
        <dbReference type="Proteomes" id="UP000533476"/>
    </source>
</evidence>
<dbReference type="Proteomes" id="UP000533476">
    <property type="component" value="Unassembled WGS sequence"/>
</dbReference>
<organism evidence="7 8">
    <name type="scientific">Sulfobacillus harzensis</name>
    <dbReference type="NCBI Taxonomy" id="2729629"/>
    <lineage>
        <taxon>Bacteria</taxon>
        <taxon>Bacillati</taxon>
        <taxon>Bacillota</taxon>
        <taxon>Clostridia</taxon>
        <taxon>Eubacteriales</taxon>
        <taxon>Clostridiales Family XVII. Incertae Sedis</taxon>
        <taxon>Sulfobacillus</taxon>
    </lineage>
</organism>
<dbReference type="EMBL" id="JABBVZ010000041">
    <property type="protein sequence ID" value="NMP23126.1"/>
    <property type="molecule type" value="Genomic_DNA"/>
</dbReference>
<dbReference type="InterPro" id="IPR036291">
    <property type="entry name" value="NAD(P)-bd_dom_sf"/>
</dbReference>
<dbReference type="SUPFAM" id="SSF48179">
    <property type="entry name" value="6-phosphogluconate dehydrogenase C-terminal domain-like"/>
    <property type="match status" value="1"/>
</dbReference>
<feature type="non-terminal residue" evidence="7">
    <location>
        <position position="1"/>
    </location>
</feature>
<dbReference type="PANTHER" id="PTHR43561">
    <property type="match status" value="1"/>
</dbReference>
<dbReference type="PANTHER" id="PTHR43561:SF3">
    <property type="entry name" value="HYDROXYACYL-COENZYME A DEHYDROGENASE, MITOCHONDRIAL"/>
    <property type="match status" value="1"/>
</dbReference>
<dbReference type="InterPro" id="IPR006108">
    <property type="entry name" value="3HC_DH_C"/>
</dbReference>
<proteinExistence type="predicted"/>
<evidence type="ECO:0000259" key="6">
    <source>
        <dbReference type="Pfam" id="PF02737"/>
    </source>
</evidence>
<accession>A0A7Y0L5I9</accession>
<dbReference type="InterPro" id="IPR008927">
    <property type="entry name" value="6-PGluconate_DH-like_C_sf"/>
</dbReference>
<dbReference type="GO" id="GO:0070403">
    <property type="term" value="F:NAD+ binding"/>
    <property type="evidence" value="ECO:0007669"/>
    <property type="project" value="InterPro"/>
</dbReference>
<dbReference type="GO" id="GO:0003857">
    <property type="term" value="F:(3S)-3-hydroxyacyl-CoA dehydrogenase (NAD+) activity"/>
    <property type="evidence" value="ECO:0007669"/>
    <property type="project" value="UniProtKB-EC"/>
</dbReference>
<evidence type="ECO:0000256" key="3">
    <source>
        <dbReference type="ARBA" id="ARBA00023027"/>
    </source>
</evidence>
<dbReference type="GO" id="GO:0006635">
    <property type="term" value="P:fatty acid beta-oxidation"/>
    <property type="evidence" value="ECO:0007669"/>
    <property type="project" value="TreeGrafter"/>
</dbReference>
<comment type="pathway">
    <text evidence="1">Lipid metabolism; butanoate metabolism.</text>
</comment>
<keyword evidence="3" id="KW-0520">NAD</keyword>
<feature type="domain" description="3-hydroxyacyl-CoA dehydrogenase C-terminal" evidence="5">
    <location>
        <begin position="89"/>
        <end position="187"/>
    </location>
</feature>
<protein>
    <submittedName>
        <fullName evidence="7">3-hydroxyacyl-CoA dehydrogenase</fullName>
    </submittedName>
</protein>
<comment type="caution">
    <text evidence="7">The sequence shown here is derived from an EMBL/GenBank/DDBJ whole genome shotgun (WGS) entry which is preliminary data.</text>
</comment>
<evidence type="ECO:0000259" key="5">
    <source>
        <dbReference type="Pfam" id="PF00725"/>
    </source>
</evidence>
<evidence type="ECO:0000256" key="4">
    <source>
        <dbReference type="ARBA" id="ARBA00049556"/>
    </source>
</evidence>
<reference evidence="7 8" key="1">
    <citation type="submission" date="2020-04" db="EMBL/GenBank/DDBJ databases">
        <authorList>
            <person name="Zhang R."/>
            <person name="Schippers A."/>
        </authorList>
    </citation>
    <scope>NUCLEOTIDE SEQUENCE [LARGE SCALE GENOMIC DNA]</scope>
    <source>
        <strain evidence="7 8">DSM 109850</strain>
    </source>
</reference>